<evidence type="ECO:0000256" key="6">
    <source>
        <dbReference type="RuleBase" id="RU000477"/>
    </source>
</evidence>
<evidence type="ECO:0000256" key="1">
    <source>
        <dbReference type="ARBA" id="ARBA00004141"/>
    </source>
</evidence>
<dbReference type="InterPro" id="IPR034294">
    <property type="entry name" value="Aquaporin_transptr"/>
</dbReference>
<feature type="transmembrane region" description="Helical" evidence="7">
    <location>
        <begin position="95"/>
        <end position="114"/>
    </location>
</feature>
<dbReference type="InterPro" id="IPR022357">
    <property type="entry name" value="MIP_CS"/>
</dbReference>
<dbReference type="PANTHER" id="PTHR45724">
    <property type="entry name" value="AQUAPORIN NIP2-1"/>
    <property type="match status" value="1"/>
</dbReference>
<feature type="transmembrane region" description="Helical" evidence="7">
    <location>
        <begin position="42"/>
        <end position="65"/>
    </location>
</feature>
<organism evidence="8 9">
    <name type="scientific">Microlunatus ginsengisoli</name>
    <dbReference type="NCBI Taxonomy" id="363863"/>
    <lineage>
        <taxon>Bacteria</taxon>
        <taxon>Bacillati</taxon>
        <taxon>Actinomycetota</taxon>
        <taxon>Actinomycetes</taxon>
        <taxon>Propionibacteriales</taxon>
        <taxon>Propionibacteriaceae</taxon>
        <taxon>Microlunatus</taxon>
    </lineage>
</organism>
<evidence type="ECO:0000256" key="7">
    <source>
        <dbReference type="SAM" id="Phobius"/>
    </source>
</evidence>
<keyword evidence="4 7" id="KW-1133">Transmembrane helix</keyword>
<dbReference type="Pfam" id="PF00230">
    <property type="entry name" value="MIP"/>
    <property type="match status" value="1"/>
</dbReference>
<dbReference type="SUPFAM" id="SSF81338">
    <property type="entry name" value="Aquaporin-like"/>
    <property type="match status" value="1"/>
</dbReference>
<evidence type="ECO:0000313" key="8">
    <source>
        <dbReference type="EMBL" id="GAA3607886.1"/>
    </source>
</evidence>
<feature type="transmembrane region" description="Helical" evidence="7">
    <location>
        <begin position="224"/>
        <end position="245"/>
    </location>
</feature>
<sequence>MSEPKLSAKLGAEALGTFWLVFGGCGSAVLAAKFLVDPNNTQLGIGFVGVAIAFGLTVLTGVYAFGHVSGGHFNPAVSIGLAVAKRFEWKLVGPYAITQIVAGTVAAGVLFVIASGKAGVGATAVRLSGFATNGYGALPGNFGSPGDYGLLACLITEVVLTAVFVFVILGATDARAPKGFAGIAIGLCLTLIHLVSIPVTNTSVNPARSLAVAFFVGGPPLAQVWLFIVAPIAGAVIAGATYAAITGAKDPVDVGIANNPDVGTAPTA</sequence>
<evidence type="ECO:0000256" key="5">
    <source>
        <dbReference type="ARBA" id="ARBA00023136"/>
    </source>
</evidence>
<keyword evidence="2 6" id="KW-0813">Transport</keyword>
<dbReference type="InterPro" id="IPR023271">
    <property type="entry name" value="Aquaporin-like"/>
</dbReference>
<accession>A0ABP6ZFC5</accession>
<comment type="caution">
    <text evidence="8">The sequence shown here is derived from an EMBL/GenBank/DDBJ whole genome shotgun (WGS) entry which is preliminary data.</text>
</comment>
<keyword evidence="9" id="KW-1185">Reference proteome</keyword>
<dbReference type="PRINTS" id="PR00783">
    <property type="entry name" value="MINTRINSICP"/>
</dbReference>
<proteinExistence type="inferred from homology"/>
<dbReference type="EMBL" id="BAABAB010000005">
    <property type="protein sequence ID" value="GAA3607886.1"/>
    <property type="molecule type" value="Genomic_DNA"/>
</dbReference>
<feature type="transmembrane region" description="Helical" evidence="7">
    <location>
        <begin position="12"/>
        <end position="36"/>
    </location>
</feature>
<gene>
    <name evidence="8" type="primary">aqpZ</name>
    <name evidence="8" type="ORF">GCM10022236_07090</name>
</gene>
<comment type="similarity">
    <text evidence="6">Belongs to the MIP/aquaporin (TC 1.A.8) family.</text>
</comment>
<feature type="transmembrane region" description="Helical" evidence="7">
    <location>
        <begin position="148"/>
        <end position="169"/>
    </location>
</feature>
<keyword evidence="3 6" id="KW-0812">Transmembrane</keyword>
<dbReference type="PROSITE" id="PS51257">
    <property type="entry name" value="PROKAR_LIPOPROTEIN"/>
    <property type="match status" value="1"/>
</dbReference>
<feature type="transmembrane region" description="Helical" evidence="7">
    <location>
        <begin position="181"/>
        <end position="204"/>
    </location>
</feature>
<evidence type="ECO:0000256" key="2">
    <source>
        <dbReference type="ARBA" id="ARBA00022448"/>
    </source>
</evidence>
<protein>
    <submittedName>
        <fullName evidence="8">Aquaporin Z</fullName>
    </submittedName>
</protein>
<comment type="subcellular location">
    <subcellularLocation>
        <location evidence="1">Membrane</location>
        <topology evidence="1">Multi-pass membrane protein</topology>
    </subcellularLocation>
</comment>
<dbReference type="InterPro" id="IPR000425">
    <property type="entry name" value="MIP"/>
</dbReference>
<evidence type="ECO:0000256" key="4">
    <source>
        <dbReference type="ARBA" id="ARBA00022989"/>
    </source>
</evidence>
<dbReference type="NCBIfam" id="NF003838">
    <property type="entry name" value="PRK05420.1"/>
    <property type="match status" value="1"/>
</dbReference>
<evidence type="ECO:0000313" key="9">
    <source>
        <dbReference type="Proteomes" id="UP001501490"/>
    </source>
</evidence>
<name>A0ABP6ZFC5_9ACTN</name>
<keyword evidence="5 7" id="KW-0472">Membrane</keyword>
<reference evidence="9" key="1">
    <citation type="journal article" date="2019" name="Int. J. Syst. Evol. Microbiol.">
        <title>The Global Catalogue of Microorganisms (GCM) 10K type strain sequencing project: providing services to taxonomists for standard genome sequencing and annotation.</title>
        <authorList>
            <consortium name="The Broad Institute Genomics Platform"/>
            <consortium name="The Broad Institute Genome Sequencing Center for Infectious Disease"/>
            <person name="Wu L."/>
            <person name="Ma J."/>
        </authorList>
    </citation>
    <scope>NUCLEOTIDE SEQUENCE [LARGE SCALE GENOMIC DNA]</scope>
    <source>
        <strain evidence="9">JCM 16929</strain>
    </source>
</reference>
<dbReference type="PANTHER" id="PTHR45724:SF13">
    <property type="entry name" value="AQUAPORIN NIP1-1-RELATED"/>
    <property type="match status" value="1"/>
</dbReference>
<evidence type="ECO:0000256" key="3">
    <source>
        <dbReference type="ARBA" id="ARBA00022692"/>
    </source>
</evidence>
<dbReference type="PROSITE" id="PS00221">
    <property type="entry name" value="MIP"/>
    <property type="match status" value="1"/>
</dbReference>
<dbReference type="Proteomes" id="UP001501490">
    <property type="component" value="Unassembled WGS sequence"/>
</dbReference>
<dbReference type="Gene3D" id="1.20.1080.10">
    <property type="entry name" value="Glycerol uptake facilitator protein"/>
    <property type="match status" value="1"/>
</dbReference>
<dbReference type="RefSeq" id="WP_344801705.1">
    <property type="nucleotide sequence ID" value="NZ_BAABAB010000005.1"/>
</dbReference>